<evidence type="ECO:0000313" key="2">
    <source>
        <dbReference type="EMBL" id="RPA90157.1"/>
    </source>
</evidence>
<feature type="compositionally biased region" description="Low complexity" evidence="1">
    <location>
        <begin position="52"/>
        <end position="77"/>
    </location>
</feature>
<feature type="compositionally biased region" description="Basic residues" evidence="1">
    <location>
        <begin position="78"/>
        <end position="94"/>
    </location>
</feature>
<dbReference type="EMBL" id="ML120538">
    <property type="protein sequence ID" value="RPA90157.1"/>
    <property type="molecule type" value="Genomic_DNA"/>
</dbReference>
<evidence type="ECO:0000313" key="3">
    <source>
        <dbReference type="Proteomes" id="UP000276215"/>
    </source>
</evidence>
<organism evidence="2 3">
    <name type="scientific">Choiromyces venosus 120613-1</name>
    <dbReference type="NCBI Taxonomy" id="1336337"/>
    <lineage>
        <taxon>Eukaryota</taxon>
        <taxon>Fungi</taxon>
        <taxon>Dikarya</taxon>
        <taxon>Ascomycota</taxon>
        <taxon>Pezizomycotina</taxon>
        <taxon>Pezizomycetes</taxon>
        <taxon>Pezizales</taxon>
        <taxon>Tuberaceae</taxon>
        <taxon>Choiromyces</taxon>
    </lineage>
</organism>
<dbReference type="OrthoDB" id="10661149at2759"/>
<keyword evidence="3" id="KW-1185">Reference proteome</keyword>
<dbReference type="AlphaFoldDB" id="A0A3N4IYT7"/>
<evidence type="ECO:0000256" key="1">
    <source>
        <dbReference type="SAM" id="MobiDB-lite"/>
    </source>
</evidence>
<gene>
    <name evidence="2" type="ORF">L873DRAFT_477155</name>
</gene>
<accession>A0A3N4IYT7</accession>
<feature type="region of interest" description="Disordered" evidence="1">
    <location>
        <begin position="1"/>
        <end position="23"/>
    </location>
</feature>
<feature type="compositionally biased region" description="Basic residues" evidence="1">
    <location>
        <begin position="110"/>
        <end position="123"/>
    </location>
</feature>
<name>A0A3N4IYT7_9PEZI</name>
<feature type="region of interest" description="Disordered" evidence="1">
    <location>
        <begin position="52"/>
        <end position="132"/>
    </location>
</feature>
<dbReference type="Proteomes" id="UP000276215">
    <property type="component" value="Unassembled WGS sequence"/>
</dbReference>
<sequence length="275" mass="30567">MRLHGINQYNDFFGTSKKDSSTGFTRPVRRVFEAILSKYQAQDARSVRNSIPALPQQPQPQRQKQSKPLQLAPAPKAKQSKPKSHHHHHRKSQKLVKIEVVEISPSPTNPRHKHAHSGKHPPKERKLESVKRTQSPPSLKVLNCVPKSAPLLALPAPPVKVLPTPEAKPFLPTCTTCTHTPCQSCKPAQMRKCCVCHRLSFLGEEICAKCYHLGNECVYCEEDFGAFVGCCQCAHESTGQSEGFNFGREVCWECDVLGCDGRCEAMSVVGGVRLE</sequence>
<protein>
    <submittedName>
        <fullName evidence="2">Uncharacterized protein</fullName>
    </submittedName>
</protein>
<reference evidence="2 3" key="1">
    <citation type="journal article" date="2018" name="Nat. Ecol. Evol.">
        <title>Pezizomycetes genomes reveal the molecular basis of ectomycorrhizal truffle lifestyle.</title>
        <authorList>
            <person name="Murat C."/>
            <person name="Payen T."/>
            <person name="Noel B."/>
            <person name="Kuo A."/>
            <person name="Morin E."/>
            <person name="Chen J."/>
            <person name="Kohler A."/>
            <person name="Krizsan K."/>
            <person name="Balestrini R."/>
            <person name="Da Silva C."/>
            <person name="Montanini B."/>
            <person name="Hainaut M."/>
            <person name="Levati E."/>
            <person name="Barry K.W."/>
            <person name="Belfiori B."/>
            <person name="Cichocki N."/>
            <person name="Clum A."/>
            <person name="Dockter R.B."/>
            <person name="Fauchery L."/>
            <person name="Guy J."/>
            <person name="Iotti M."/>
            <person name="Le Tacon F."/>
            <person name="Lindquist E.A."/>
            <person name="Lipzen A."/>
            <person name="Malagnac F."/>
            <person name="Mello A."/>
            <person name="Molinier V."/>
            <person name="Miyauchi S."/>
            <person name="Poulain J."/>
            <person name="Riccioni C."/>
            <person name="Rubini A."/>
            <person name="Sitrit Y."/>
            <person name="Splivallo R."/>
            <person name="Traeger S."/>
            <person name="Wang M."/>
            <person name="Zifcakova L."/>
            <person name="Wipf D."/>
            <person name="Zambonelli A."/>
            <person name="Paolocci F."/>
            <person name="Nowrousian M."/>
            <person name="Ottonello S."/>
            <person name="Baldrian P."/>
            <person name="Spatafora J.W."/>
            <person name="Henrissat B."/>
            <person name="Nagy L.G."/>
            <person name="Aury J.M."/>
            <person name="Wincker P."/>
            <person name="Grigoriev I.V."/>
            <person name="Bonfante P."/>
            <person name="Martin F.M."/>
        </authorList>
    </citation>
    <scope>NUCLEOTIDE SEQUENCE [LARGE SCALE GENOMIC DNA]</scope>
    <source>
        <strain evidence="2 3">120613-1</strain>
    </source>
</reference>
<proteinExistence type="predicted"/>